<sequence>MRFFRRNRPAEQKRRNPKEGDGNQNQADEQERVHERERRSDRRDRSGYRKRRRQYCRRKGDGDPPVSRVADGIAHDCHREQKEAGKRGQHEVVDGVVVKREQSRHEEATDGDGAGKQYYCACSPREKDAACNAGKRRANICEGQECQHGVRTASDNDS</sequence>
<evidence type="ECO:0000256" key="1">
    <source>
        <dbReference type="SAM" id="MobiDB-lite"/>
    </source>
</evidence>
<name>A0AAV3UMI7_9EURY</name>
<feature type="compositionally biased region" description="Basic and acidic residues" evidence="1">
    <location>
        <begin position="8"/>
        <end position="21"/>
    </location>
</feature>
<comment type="caution">
    <text evidence="2">The sequence shown here is derived from an EMBL/GenBank/DDBJ whole genome shotgun (WGS) entry which is preliminary data.</text>
</comment>
<evidence type="ECO:0000313" key="3">
    <source>
        <dbReference type="Proteomes" id="UP001501729"/>
    </source>
</evidence>
<dbReference type="RefSeq" id="WP_227773767.1">
    <property type="nucleotide sequence ID" value="NZ_BAABKX010000015.1"/>
</dbReference>
<dbReference type="Proteomes" id="UP001501729">
    <property type="component" value="Unassembled WGS sequence"/>
</dbReference>
<evidence type="ECO:0000313" key="2">
    <source>
        <dbReference type="EMBL" id="GAA5058360.1"/>
    </source>
</evidence>
<proteinExistence type="predicted"/>
<protein>
    <submittedName>
        <fullName evidence="2">Uncharacterized protein</fullName>
    </submittedName>
</protein>
<feature type="region of interest" description="Disordered" evidence="1">
    <location>
        <begin position="1"/>
        <end position="116"/>
    </location>
</feature>
<feature type="compositionally biased region" description="Basic and acidic residues" evidence="1">
    <location>
        <begin position="73"/>
        <end position="108"/>
    </location>
</feature>
<feature type="compositionally biased region" description="Basic residues" evidence="1">
    <location>
        <begin position="48"/>
        <end position="57"/>
    </location>
</feature>
<dbReference type="AlphaFoldDB" id="A0AAV3UMI7"/>
<accession>A0AAV3UMI7</accession>
<reference evidence="2 3" key="1">
    <citation type="journal article" date="2019" name="Int. J. Syst. Evol. Microbiol.">
        <title>The Global Catalogue of Microorganisms (GCM) 10K type strain sequencing project: providing services to taxonomists for standard genome sequencing and annotation.</title>
        <authorList>
            <consortium name="The Broad Institute Genomics Platform"/>
            <consortium name="The Broad Institute Genome Sequencing Center for Infectious Disease"/>
            <person name="Wu L."/>
            <person name="Ma J."/>
        </authorList>
    </citation>
    <scope>NUCLEOTIDE SEQUENCE [LARGE SCALE GENOMIC DNA]</scope>
    <source>
        <strain evidence="2 3">JCM 17504</strain>
    </source>
</reference>
<dbReference type="GeneID" id="68613993"/>
<dbReference type="EMBL" id="BAABKX010000015">
    <property type="protein sequence ID" value="GAA5058360.1"/>
    <property type="molecule type" value="Genomic_DNA"/>
</dbReference>
<feature type="compositionally biased region" description="Basic and acidic residues" evidence="1">
    <location>
        <begin position="29"/>
        <end position="47"/>
    </location>
</feature>
<organism evidence="2 3">
    <name type="scientific">Haladaptatus pallidirubidus</name>
    <dbReference type="NCBI Taxonomy" id="1008152"/>
    <lineage>
        <taxon>Archaea</taxon>
        <taxon>Methanobacteriati</taxon>
        <taxon>Methanobacteriota</taxon>
        <taxon>Stenosarchaea group</taxon>
        <taxon>Halobacteria</taxon>
        <taxon>Halobacteriales</taxon>
        <taxon>Haladaptataceae</taxon>
        <taxon>Haladaptatus</taxon>
    </lineage>
</organism>
<keyword evidence="3" id="KW-1185">Reference proteome</keyword>
<gene>
    <name evidence="2" type="ORF">GCM10025751_41270</name>
</gene>